<feature type="region of interest" description="Disordered" evidence="1">
    <location>
        <begin position="1"/>
        <end position="34"/>
    </location>
</feature>
<dbReference type="PANTHER" id="PTHR35585">
    <property type="entry name" value="HHE DOMAIN PROTEIN (AFU_ORTHOLOGUE AFUA_4G00730)"/>
    <property type="match status" value="1"/>
</dbReference>
<comment type="caution">
    <text evidence="3">The sequence shown here is derived from an EMBL/GenBank/DDBJ whole genome shotgun (WGS) entry which is preliminary data.</text>
</comment>
<evidence type="ECO:0000259" key="2">
    <source>
        <dbReference type="Pfam" id="PF01814"/>
    </source>
</evidence>
<proteinExistence type="predicted"/>
<accession>A0ABW4N0A5</accession>
<dbReference type="Gene3D" id="1.20.120.520">
    <property type="entry name" value="nmb1532 protein domain like"/>
    <property type="match status" value="1"/>
</dbReference>
<evidence type="ECO:0000256" key="1">
    <source>
        <dbReference type="SAM" id="MobiDB-lite"/>
    </source>
</evidence>
<gene>
    <name evidence="3" type="ORF">ACFSC0_08620</name>
</gene>
<evidence type="ECO:0000313" key="4">
    <source>
        <dbReference type="Proteomes" id="UP001597237"/>
    </source>
</evidence>
<dbReference type="PANTHER" id="PTHR35585:SF1">
    <property type="entry name" value="HHE DOMAIN PROTEIN (AFU_ORTHOLOGUE AFUA_4G00730)"/>
    <property type="match status" value="1"/>
</dbReference>
<dbReference type="EMBL" id="JBHUEY010000001">
    <property type="protein sequence ID" value="MFD1783453.1"/>
    <property type="molecule type" value="Genomic_DNA"/>
</dbReference>
<dbReference type="Proteomes" id="UP001597237">
    <property type="component" value="Unassembled WGS sequence"/>
</dbReference>
<name>A0ABW4N0A5_9CAUL</name>
<feature type="compositionally biased region" description="Polar residues" evidence="1">
    <location>
        <begin position="9"/>
        <end position="22"/>
    </location>
</feature>
<protein>
    <submittedName>
        <fullName evidence="3">Hemerythrin domain-containing protein</fullName>
    </submittedName>
</protein>
<sequence length="249" mass="27334">MAEFRPQDPMSTANAQNPSTASPEPRSFAAAGPGAAPARDALELLADDHREVDRLIGEYETCSSLLDKVSIVERLCLSLTIHAQIEEELFYPALRQAGVDRRDLDEAVVEHMTLRQFVADLESASVDDALMDAKVRVLGEYVRRHVEEEEAEMFEAARTNLDLGLLGQRLAARKTELCREAALNLKSRLRASGGPAAQLAGDHPTSSMRAIPTPFRAASALADLALTVLPGGGRLRRVMRPWEERRPRG</sequence>
<reference evidence="4" key="1">
    <citation type="journal article" date="2019" name="Int. J. Syst. Evol. Microbiol.">
        <title>The Global Catalogue of Microorganisms (GCM) 10K type strain sequencing project: providing services to taxonomists for standard genome sequencing and annotation.</title>
        <authorList>
            <consortium name="The Broad Institute Genomics Platform"/>
            <consortium name="The Broad Institute Genome Sequencing Center for Infectious Disease"/>
            <person name="Wu L."/>
            <person name="Ma J."/>
        </authorList>
    </citation>
    <scope>NUCLEOTIDE SEQUENCE [LARGE SCALE GENOMIC DNA]</scope>
    <source>
        <strain evidence="4">DFY28</strain>
    </source>
</reference>
<organism evidence="3 4">
    <name type="scientific">Phenylobacterium terrae</name>
    <dbReference type="NCBI Taxonomy" id="2665495"/>
    <lineage>
        <taxon>Bacteria</taxon>
        <taxon>Pseudomonadati</taxon>
        <taxon>Pseudomonadota</taxon>
        <taxon>Alphaproteobacteria</taxon>
        <taxon>Caulobacterales</taxon>
        <taxon>Caulobacteraceae</taxon>
        <taxon>Phenylobacterium</taxon>
    </lineage>
</organism>
<dbReference type="RefSeq" id="WP_377284004.1">
    <property type="nucleotide sequence ID" value="NZ_JBHRSI010000010.1"/>
</dbReference>
<feature type="domain" description="Hemerythrin-like" evidence="2">
    <location>
        <begin position="41"/>
        <end position="156"/>
    </location>
</feature>
<evidence type="ECO:0000313" key="3">
    <source>
        <dbReference type="EMBL" id="MFD1783453.1"/>
    </source>
</evidence>
<dbReference type="InterPro" id="IPR012312">
    <property type="entry name" value="Hemerythrin-like"/>
</dbReference>
<dbReference type="Pfam" id="PF01814">
    <property type="entry name" value="Hemerythrin"/>
    <property type="match status" value="1"/>
</dbReference>
<keyword evidence="4" id="KW-1185">Reference proteome</keyword>